<dbReference type="InterPro" id="IPR019070">
    <property type="entry name" value="Restrct_endonuc_II_SinI"/>
</dbReference>
<keyword evidence="1" id="KW-0378">Hydrolase</keyword>
<dbReference type="RefSeq" id="WP_413257603.1">
    <property type="nucleotide sequence ID" value="NZ_JBHFNS010000054.1"/>
</dbReference>
<reference evidence="1 2" key="1">
    <citation type="submission" date="2024-09" db="EMBL/GenBank/DDBJ databases">
        <title>Floridaenema gen nov. (Aerosakkonemataceae, Aerosakkonematales ord. nov., Cyanobacteria) from benthic tropical and subtropical fresh waters, with the description of four new species.</title>
        <authorList>
            <person name="Moretto J.A."/>
            <person name="Berthold D.E."/>
            <person name="Lefler F.W."/>
            <person name="Huang I.-S."/>
            <person name="Laughinghouse H. IV."/>
        </authorList>
    </citation>
    <scope>NUCLEOTIDE SEQUENCE [LARGE SCALE GENOMIC DNA]</scope>
    <source>
        <strain evidence="1 2">BLCC-F154</strain>
    </source>
</reference>
<dbReference type="GO" id="GO:0004519">
    <property type="term" value="F:endonuclease activity"/>
    <property type="evidence" value="ECO:0007669"/>
    <property type="project" value="UniProtKB-KW"/>
</dbReference>
<comment type="caution">
    <text evidence="1">The sequence shown here is derived from an EMBL/GenBank/DDBJ whole genome shotgun (WGS) entry which is preliminary data.</text>
</comment>
<proteinExistence type="predicted"/>
<keyword evidence="2" id="KW-1185">Reference proteome</keyword>
<dbReference type="Pfam" id="PF09570">
    <property type="entry name" value="RE_SinI"/>
    <property type="match status" value="1"/>
</dbReference>
<keyword evidence="1" id="KW-0255">Endonuclease</keyword>
<evidence type="ECO:0000313" key="1">
    <source>
        <dbReference type="EMBL" id="MFB2936103.1"/>
    </source>
</evidence>
<accession>A0ABV4YDC2</accession>
<dbReference type="Proteomes" id="UP001576776">
    <property type="component" value="Unassembled WGS sequence"/>
</dbReference>
<evidence type="ECO:0000313" key="2">
    <source>
        <dbReference type="Proteomes" id="UP001576776"/>
    </source>
</evidence>
<organism evidence="1 2">
    <name type="scientific">Floridaenema fluviatile BLCC-F154</name>
    <dbReference type="NCBI Taxonomy" id="3153640"/>
    <lineage>
        <taxon>Bacteria</taxon>
        <taxon>Bacillati</taxon>
        <taxon>Cyanobacteriota</taxon>
        <taxon>Cyanophyceae</taxon>
        <taxon>Oscillatoriophycideae</taxon>
        <taxon>Aerosakkonematales</taxon>
        <taxon>Aerosakkonemataceae</taxon>
        <taxon>Floridanema</taxon>
        <taxon>Floridanema fluviatile</taxon>
    </lineage>
</organism>
<dbReference type="EMBL" id="JBHFNS010000054">
    <property type="protein sequence ID" value="MFB2936103.1"/>
    <property type="molecule type" value="Genomic_DNA"/>
</dbReference>
<name>A0ABV4YDC2_9CYAN</name>
<keyword evidence="1" id="KW-0540">Nuclease</keyword>
<gene>
    <name evidence="1" type="ORF">ACE1B6_12695</name>
</gene>
<protein>
    <submittedName>
        <fullName evidence="1">SinI family restriction endonuclease</fullName>
        <ecNumber evidence="1">3.1.21.-</ecNumber>
    </submittedName>
</protein>
<dbReference type="EC" id="3.1.21.-" evidence="1"/>
<sequence length="370" mass="43717">MNTPDCINEFYIKYRQMIDENLNNADTHKDKIIYILYFLDKYENLKAQEVEDLTKNSSKYFKDVICKYIVSRNQLHKLSLNKTLEIGETIPDQIVRLILLEHENNNKDIVDKYIYGHRIAMSAENLLGRLLEAYIADKIEPYGWIWCSGQIIFATDFIKCNDAGQWFCLQVKNANNSENSSSSQIRKEFKRRGYPDVPIKAWFRSVAQWKLDSLKKRICQNIGMEKVKTEILKEKIIEYKLNSNDFSKLETWLNVAKLFDIQIDQPHFDSRVKKIQQDIYDHLTIKNLNDLRKKILEKCLGDSVNFSTAKTWMEIAKFFDLNELIKNPERDTNWGKLTEFLIEVDKKCVPELSEEGFKEYVSALYRKKNL</sequence>
<dbReference type="GO" id="GO:0016787">
    <property type="term" value="F:hydrolase activity"/>
    <property type="evidence" value="ECO:0007669"/>
    <property type="project" value="UniProtKB-KW"/>
</dbReference>